<dbReference type="Proteomes" id="UP001407405">
    <property type="component" value="Unassembled WGS sequence"/>
</dbReference>
<gene>
    <name evidence="1" type="ORF">AAIG11_09835</name>
</gene>
<dbReference type="EMBL" id="JBCITM010000009">
    <property type="protein sequence ID" value="MEN1760775.1"/>
    <property type="molecule type" value="Genomic_DNA"/>
</dbReference>
<sequence length="473" mass="55179">MNSLKKIDFFAWERQYFDHLLPVWEKIPDDRKGIFYMACSVNEIYKNIIENKKMAVKSRQSIEEMVKEINLPNEKQNMLIMADNNAKYVGKIERCMVRLAHGCGQTFITNDPYYELMQKFSLILVPNEYAQNFFQNYFPEKSIEIVGCPKLDKWSRELKRSNGKPPHIVFSFHFDRDFVPETKTTWPYYKEKVFELSKSLDWKVSVHGHPKIYDQISLECQEEGINTIMHFEEVIETADLYVCDYSSTIYEFAYTGRPVVLLNAPWYRRDVEHGIRFWEFSNVGINCDEPADLKSCIEQALIDRMEIQVDREKAVKKVYSFIDGSASEKAATAILAYESRLDIPAEDVNTKYPGIKEIMYAQLFEKGIRDVVVYGAGEQTKRLIATKALGAFNVHAILDRDMAKVGRSLEAYKIIHPDIIKEYEGIDAVIISSLSFEEEMHENVKESGFDKIIYCIFKDNPLYKQDIFCELYL</sequence>
<dbReference type="Gene3D" id="3.40.50.720">
    <property type="entry name" value="NAD(P)-binding Rossmann-like Domain"/>
    <property type="match status" value="1"/>
</dbReference>
<dbReference type="Pfam" id="PF04464">
    <property type="entry name" value="Glyphos_transf"/>
    <property type="match status" value="1"/>
</dbReference>
<dbReference type="RefSeq" id="WP_343186100.1">
    <property type="nucleotide sequence ID" value="NZ_JBCITM010000009.1"/>
</dbReference>
<proteinExistence type="predicted"/>
<accession>A0ABU9VUE6</accession>
<organism evidence="1 2">
    <name type="scientific">Anoxynatronum sibiricum</name>
    <dbReference type="NCBI Taxonomy" id="210623"/>
    <lineage>
        <taxon>Bacteria</taxon>
        <taxon>Bacillati</taxon>
        <taxon>Bacillota</taxon>
        <taxon>Clostridia</taxon>
        <taxon>Eubacteriales</taxon>
        <taxon>Clostridiaceae</taxon>
        <taxon>Anoxynatronum</taxon>
    </lineage>
</organism>
<evidence type="ECO:0000313" key="1">
    <source>
        <dbReference type="EMBL" id="MEN1760775.1"/>
    </source>
</evidence>
<reference evidence="1 2" key="1">
    <citation type="submission" date="2024-04" db="EMBL/GenBank/DDBJ databases">
        <title>Genome sequencing and metabolic network reconstruction of aminoacids and betaine degradation by Anoxynatronum sibiricum.</title>
        <authorList>
            <person name="Detkova E.N."/>
            <person name="Boltjanskaja Y.V."/>
            <person name="Mardanov A.V."/>
            <person name="Kevbrin V."/>
        </authorList>
    </citation>
    <scope>NUCLEOTIDE SEQUENCE [LARGE SCALE GENOMIC DNA]</scope>
    <source>
        <strain evidence="1 2">Z-7981</strain>
    </source>
</reference>
<dbReference type="Gene3D" id="3.40.50.12580">
    <property type="match status" value="1"/>
</dbReference>
<protein>
    <submittedName>
        <fullName evidence="1">CDP-glycerol glycerophosphotransferase family protein</fullName>
    </submittedName>
</protein>
<evidence type="ECO:0000313" key="2">
    <source>
        <dbReference type="Proteomes" id="UP001407405"/>
    </source>
</evidence>
<name>A0ABU9VUE6_9CLOT</name>
<dbReference type="InterPro" id="IPR043148">
    <property type="entry name" value="TagF_C"/>
</dbReference>
<keyword evidence="2" id="KW-1185">Reference proteome</keyword>
<dbReference type="SUPFAM" id="SSF53756">
    <property type="entry name" value="UDP-Glycosyltransferase/glycogen phosphorylase"/>
    <property type="match status" value="1"/>
</dbReference>
<comment type="caution">
    <text evidence="1">The sequence shown here is derived from an EMBL/GenBank/DDBJ whole genome shotgun (WGS) entry which is preliminary data.</text>
</comment>
<dbReference type="InterPro" id="IPR007554">
    <property type="entry name" value="Glycerophosphate_synth"/>
</dbReference>